<keyword evidence="3" id="KW-1185">Reference proteome</keyword>
<dbReference type="InterPro" id="IPR050564">
    <property type="entry name" value="F420-G6PD/mer"/>
</dbReference>
<dbReference type="NCBIfam" id="TIGR03620">
    <property type="entry name" value="F420_MSMEG_4141"/>
    <property type="match status" value="1"/>
</dbReference>
<dbReference type="Gene3D" id="3.20.20.30">
    <property type="entry name" value="Luciferase-like domain"/>
    <property type="match status" value="1"/>
</dbReference>
<protein>
    <submittedName>
        <fullName evidence="2">TIGR03620 family F420-dependent LLM class oxidoreductase</fullName>
    </submittedName>
</protein>
<dbReference type="Proteomes" id="UP000830158">
    <property type="component" value="Chromosome"/>
</dbReference>
<sequence>MTSVGVWLYGGRPATAEVEREQLARLDALGYASVWMGETVGGRDAFARSAVFLGATGRITVGTGIANVWSRPAVTAQAAARTVAEAHPGRFVLGLGIGHPFQAANLGQSFAKPLRGMRDYLSRMDEEAAANPPAEPFPRVLAAIGPRMLELARDAADGAHPFAMPVQHTAFAREILGPGKLLIPHQSVLLETDPAVARAKARATVSQILQVEAYARGWRDSGYDEVSDRLLDAAVAWGDEEAIARRVREQLDAGADQVLIAPPGRTCPARWTS</sequence>
<dbReference type="InterPro" id="IPR036661">
    <property type="entry name" value="Luciferase-like_sf"/>
</dbReference>
<reference evidence="2" key="1">
    <citation type="submission" date="2022-01" db="EMBL/GenBank/DDBJ databases">
        <title>PSI-footprinting approach for the identification of protein synthesis inhibitor producers.</title>
        <authorList>
            <person name="Handel F."/>
            <person name="Kulik A."/>
            <person name="Wex K.W."/>
            <person name="Berscheid A."/>
            <person name="Saur J.S."/>
            <person name="Winkler A."/>
            <person name="Wibberg D."/>
            <person name="Kalinowski J."/>
            <person name="Broetz-Oesterhelt H."/>
            <person name="Mast Y."/>
        </authorList>
    </citation>
    <scope>NUCLEOTIDE SEQUENCE</scope>
    <source>
        <strain evidence="2">KNN 49.3e</strain>
    </source>
</reference>
<evidence type="ECO:0000313" key="2">
    <source>
        <dbReference type="EMBL" id="UQS23157.1"/>
    </source>
</evidence>
<dbReference type="InterPro" id="IPR011251">
    <property type="entry name" value="Luciferase-like_dom"/>
</dbReference>
<dbReference type="SUPFAM" id="SSF51679">
    <property type="entry name" value="Bacterial luciferase-like"/>
    <property type="match status" value="1"/>
</dbReference>
<name>A0ABY4NSX6_9PSEU</name>
<proteinExistence type="predicted"/>
<dbReference type="Pfam" id="PF00296">
    <property type="entry name" value="Bac_luciferase"/>
    <property type="match status" value="1"/>
</dbReference>
<dbReference type="EMBL" id="CP091196">
    <property type="protein sequence ID" value="UQS23157.1"/>
    <property type="molecule type" value="Genomic_DNA"/>
</dbReference>
<evidence type="ECO:0000259" key="1">
    <source>
        <dbReference type="Pfam" id="PF00296"/>
    </source>
</evidence>
<dbReference type="RefSeq" id="WP_162831159.1">
    <property type="nucleotide sequence ID" value="NZ_CP091196.1"/>
</dbReference>
<evidence type="ECO:0000313" key="3">
    <source>
        <dbReference type="Proteomes" id="UP000830158"/>
    </source>
</evidence>
<dbReference type="PANTHER" id="PTHR43244:SF2">
    <property type="entry name" value="CONSERVED HYPOTHETICAL ALANINE AND PROLINE-RICH PROTEIN"/>
    <property type="match status" value="1"/>
</dbReference>
<gene>
    <name evidence="2" type="ORF">L1857_10175</name>
</gene>
<feature type="domain" description="Luciferase-like" evidence="1">
    <location>
        <begin position="15"/>
        <end position="257"/>
    </location>
</feature>
<dbReference type="PANTHER" id="PTHR43244">
    <property type="match status" value="1"/>
</dbReference>
<accession>A0ABY4NSX6</accession>
<dbReference type="InterPro" id="IPR019922">
    <property type="entry name" value="Lucif-like_OxRdatse_MSMEG_4141"/>
</dbReference>
<organism evidence="2 3">
    <name type="scientific">Amycolatopsis thermalba</name>
    <dbReference type="NCBI Taxonomy" id="944492"/>
    <lineage>
        <taxon>Bacteria</taxon>
        <taxon>Bacillati</taxon>
        <taxon>Actinomycetota</taxon>
        <taxon>Actinomycetes</taxon>
        <taxon>Pseudonocardiales</taxon>
        <taxon>Pseudonocardiaceae</taxon>
        <taxon>Amycolatopsis</taxon>
    </lineage>
</organism>